<feature type="chain" id="PRO_5041352714" evidence="1">
    <location>
        <begin position="22"/>
        <end position="71"/>
    </location>
</feature>
<gene>
    <name evidence="2" type="ORF">Zmor_020897</name>
</gene>
<dbReference type="Proteomes" id="UP001168821">
    <property type="component" value="Unassembled WGS sequence"/>
</dbReference>
<accession>A0AA38I8D3</accession>
<proteinExistence type="predicted"/>
<evidence type="ECO:0000256" key="1">
    <source>
        <dbReference type="SAM" id="SignalP"/>
    </source>
</evidence>
<comment type="caution">
    <text evidence="2">The sequence shown here is derived from an EMBL/GenBank/DDBJ whole genome shotgun (WGS) entry which is preliminary data.</text>
</comment>
<sequence length="71" mass="8116">MFSLKAIVFVVAIFQLAQVNSIPVYDDLEGAASEHDYARVQIKVFRGPSEGHDYFAPWGYWVKQPADDHHH</sequence>
<name>A0AA38I8D3_9CUCU</name>
<evidence type="ECO:0000313" key="3">
    <source>
        <dbReference type="Proteomes" id="UP001168821"/>
    </source>
</evidence>
<feature type="signal peptide" evidence="1">
    <location>
        <begin position="1"/>
        <end position="21"/>
    </location>
</feature>
<dbReference type="EMBL" id="JALNTZ010000006">
    <property type="protein sequence ID" value="KAJ3649139.1"/>
    <property type="molecule type" value="Genomic_DNA"/>
</dbReference>
<keyword evidence="3" id="KW-1185">Reference proteome</keyword>
<evidence type="ECO:0000313" key="2">
    <source>
        <dbReference type="EMBL" id="KAJ3649139.1"/>
    </source>
</evidence>
<dbReference type="AlphaFoldDB" id="A0AA38I8D3"/>
<protein>
    <submittedName>
        <fullName evidence="2">Uncharacterized protein</fullName>
    </submittedName>
</protein>
<organism evidence="2 3">
    <name type="scientific">Zophobas morio</name>
    <dbReference type="NCBI Taxonomy" id="2755281"/>
    <lineage>
        <taxon>Eukaryota</taxon>
        <taxon>Metazoa</taxon>
        <taxon>Ecdysozoa</taxon>
        <taxon>Arthropoda</taxon>
        <taxon>Hexapoda</taxon>
        <taxon>Insecta</taxon>
        <taxon>Pterygota</taxon>
        <taxon>Neoptera</taxon>
        <taxon>Endopterygota</taxon>
        <taxon>Coleoptera</taxon>
        <taxon>Polyphaga</taxon>
        <taxon>Cucujiformia</taxon>
        <taxon>Tenebrionidae</taxon>
        <taxon>Zophobas</taxon>
    </lineage>
</organism>
<reference evidence="2" key="1">
    <citation type="journal article" date="2023" name="G3 (Bethesda)">
        <title>Whole genome assemblies of Zophobas morio and Tenebrio molitor.</title>
        <authorList>
            <person name="Kaur S."/>
            <person name="Stinson S.A."/>
            <person name="diCenzo G.C."/>
        </authorList>
    </citation>
    <scope>NUCLEOTIDE SEQUENCE</scope>
    <source>
        <strain evidence="2">QUZm001</strain>
    </source>
</reference>
<keyword evidence="1" id="KW-0732">Signal</keyword>